<feature type="domain" description="HTH arsR-type" evidence="5">
    <location>
        <begin position="11"/>
        <end position="43"/>
    </location>
</feature>
<feature type="compositionally biased region" description="Low complexity" evidence="4">
    <location>
        <begin position="211"/>
        <end position="222"/>
    </location>
</feature>
<dbReference type="Gene3D" id="1.10.10.10">
    <property type="entry name" value="Winged helix-like DNA-binding domain superfamily/Winged helix DNA-binding domain"/>
    <property type="match status" value="1"/>
</dbReference>
<dbReference type="InterPro" id="IPR036388">
    <property type="entry name" value="WH-like_DNA-bd_sf"/>
</dbReference>
<dbReference type="Gene3D" id="1.10.1070.20">
    <property type="match status" value="1"/>
</dbReference>
<dbReference type="GO" id="GO:0004674">
    <property type="term" value="F:protein serine/threonine kinase activity"/>
    <property type="evidence" value="ECO:0007669"/>
    <property type="project" value="TreeGrafter"/>
</dbReference>
<evidence type="ECO:0000256" key="1">
    <source>
        <dbReference type="ARBA" id="ARBA00010164"/>
    </source>
</evidence>
<dbReference type="InterPro" id="IPR001845">
    <property type="entry name" value="HTH_ArsR_DNA-bd_dom"/>
</dbReference>
<name>A0A7W3U6E7_9GAMM</name>
<evidence type="ECO:0000259" key="6">
    <source>
        <dbReference type="Pfam" id="PF07804"/>
    </source>
</evidence>
<dbReference type="AlphaFoldDB" id="A0A7W3U6E7"/>
<dbReference type="PANTHER" id="PTHR37419:SF8">
    <property type="entry name" value="TOXIN YJJJ"/>
    <property type="match status" value="1"/>
</dbReference>
<keyword evidence="2" id="KW-0808">Transferase</keyword>
<evidence type="ECO:0000259" key="5">
    <source>
        <dbReference type="Pfam" id="PF01022"/>
    </source>
</evidence>
<keyword evidence="3" id="KW-0418">Kinase</keyword>
<dbReference type="Pfam" id="PF01022">
    <property type="entry name" value="HTH_5"/>
    <property type="match status" value="1"/>
</dbReference>
<dbReference type="RefSeq" id="WP_182670595.1">
    <property type="nucleotide sequence ID" value="NZ_JACHTE010000011.1"/>
</dbReference>
<evidence type="ECO:0000313" key="7">
    <source>
        <dbReference type="EMBL" id="MBB1089615.1"/>
    </source>
</evidence>
<dbReference type="GO" id="GO:0005829">
    <property type="term" value="C:cytosol"/>
    <property type="evidence" value="ECO:0007669"/>
    <property type="project" value="TreeGrafter"/>
</dbReference>
<dbReference type="NCBIfam" id="NF007297">
    <property type="entry name" value="PRK09775.1"/>
    <property type="match status" value="1"/>
</dbReference>
<feature type="domain" description="HipA-like C-terminal" evidence="6">
    <location>
        <begin position="217"/>
        <end position="404"/>
    </location>
</feature>
<comment type="caution">
    <text evidence="7">The sequence shown here is derived from an EMBL/GenBank/DDBJ whole genome shotgun (WGS) entry which is preliminary data.</text>
</comment>
<dbReference type="Proteomes" id="UP000552587">
    <property type="component" value="Unassembled WGS sequence"/>
</dbReference>
<dbReference type="Pfam" id="PF07804">
    <property type="entry name" value="HipA_C"/>
    <property type="match status" value="1"/>
</dbReference>
<organism evidence="7 8">
    <name type="scientific">Marilutibacter penaei</name>
    <dbReference type="NCBI Taxonomy" id="2759900"/>
    <lineage>
        <taxon>Bacteria</taxon>
        <taxon>Pseudomonadati</taxon>
        <taxon>Pseudomonadota</taxon>
        <taxon>Gammaproteobacteria</taxon>
        <taxon>Lysobacterales</taxon>
        <taxon>Lysobacteraceae</taxon>
        <taxon>Marilutibacter</taxon>
    </lineage>
</organism>
<evidence type="ECO:0000256" key="4">
    <source>
        <dbReference type="SAM" id="MobiDB-lite"/>
    </source>
</evidence>
<dbReference type="InterPro" id="IPR011991">
    <property type="entry name" value="ArsR-like_HTH"/>
</dbReference>
<dbReference type="GO" id="GO:0003700">
    <property type="term" value="F:DNA-binding transcription factor activity"/>
    <property type="evidence" value="ECO:0007669"/>
    <property type="project" value="InterPro"/>
</dbReference>
<keyword evidence="8" id="KW-1185">Reference proteome</keyword>
<dbReference type="InterPro" id="IPR012893">
    <property type="entry name" value="HipA-like_C"/>
</dbReference>
<feature type="region of interest" description="Disordered" evidence="4">
    <location>
        <begin position="204"/>
        <end position="223"/>
    </location>
</feature>
<evidence type="ECO:0000313" key="8">
    <source>
        <dbReference type="Proteomes" id="UP000552587"/>
    </source>
</evidence>
<proteinExistence type="inferred from homology"/>
<protein>
    <submittedName>
        <fullName evidence="7">Type II toxin-antitoxin system HipA family toxin YjjJ</fullName>
    </submittedName>
</protein>
<evidence type="ECO:0000256" key="3">
    <source>
        <dbReference type="ARBA" id="ARBA00022777"/>
    </source>
</evidence>
<sequence length="460" mass="50560">MPSHSQAVEALLRRGPRTSAALAAALGVSQPTISRALADLGEAVVRIGRARASRYALAREVGRNGSQWPLFRVNHKGQPDPLGRLHALHGCWLLESERSLPLYRHDEFANGEYPDLPWFLYDLRPQGFLGRALARRHAMELGISENPEDWSADDVLIALLRRGDDLPGNLVLGESALEQALVGTLFDDPDTLIAPAQRARAYPERARQAEAGDAAGSSAGGEQPKFTAELDVGNHARASVIVKFARHDPANITARRWVNLLACEHLAGDVLAENGIEAAVSEVIDSDGWRFLQSTRFDRTPQRGRLGTVTLRALDTAYVGGDPNHWPASAIALQREGIVSAEDVNRVLRLHLFGRFIGNTDMHFGNLSFFTEPGELQVRLAPAYDMLPMHYRPGAGGTVHERPYDLPLPTGDMVSWRWAGYAALALWQRAQEDARIEPAFRAVAAGNAQRIARLLERFEG</sequence>
<dbReference type="InterPro" id="IPR052028">
    <property type="entry name" value="HipA_Ser/Thr_kinase"/>
</dbReference>
<evidence type="ECO:0000256" key="2">
    <source>
        <dbReference type="ARBA" id="ARBA00022679"/>
    </source>
</evidence>
<dbReference type="CDD" id="cd00090">
    <property type="entry name" value="HTH_ARSR"/>
    <property type="match status" value="1"/>
</dbReference>
<reference evidence="7 8" key="1">
    <citation type="submission" date="2020-07" db="EMBL/GenBank/DDBJ databases">
        <authorList>
            <person name="Xu S."/>
            <person name="Li A."/>
        </authorList>
    </citation>
    <scope>NUCLEOTIDE SEQUENCE [LARGE SCALE GENOMIC DNA]</scope>
    <source>
        <strain evidence="7 8">SG-8</strain>
    </source>
</reference>
<comment type="similarity">
    <text evidence="1">Belongs to the HipA Ser/Thr kinase family.</text>
</comment>
<dbReference type="PANTHER" id="PTHR37419">
    <property type="entry name" value="SERINE/THREONINE-PROTEIN KINASE TOXIN HIPA"/>
    <property type="match status" value="1"/>
</dbReference>
<dbReference type="EMBL" id="JACHTE010000011">
    <property type="protein sequence ID" value="MBB1089615.1"/>
    <property type="molecule type" value="Genomic_DNA"/>
</dbReference>
<accession>A0A7W3U6E7</accession>
<gene>
    <name evidence="7" type="primary">yjjJ</name>
    <name evidence="7" type="ORF">H4F99_14110</name>
</gene>